<feature type="compositionally biased region" description="Polar residues" evidence="1">
    <location>
        <begin position="187"/>
        <end position="199"/>
    </location>
</feature>
<sequence length="375" mass="39043">MKFFQVGAIAMFASSMFVSATPTPVANEHKLVAREDINEVFDILNQLKDEKQKRELNEDGEENGLSKREDNLLSQLISALANSGIASDVWSKLNNDTELKTQIKSTVEATVKGAIVHGPALIKAVLDSGLIGELFHDISNDSELQDVFAKIAKELFNDAVELVEGQFNVSSSGSSSSGSSSPLSIRPTGSGSSPNSITKISLGGGSSPTASSNTDLSLPSGGSGVTYSSIDLSGLNKRENYEMLEKDDLANVVISIVQEIANSGIVQNLVQKVVSNPQQVVNFLSVALREGTVILSDLYNWAKQSGILQEGLNWLAKNAGGIVGTLAGFVAKLFGGGSPAPSGGAAPTTAAQAANTVAQTLATTATATTLTTVAL</sequence>
<protein>
    <submittedName>
        <fullName evidence="3">Piso0_005638 protein</fullName>
    </submittedName>
</protein>
<dbReference type="AlphaFoldDB" id="G8XZJ0"/>
<dbReference type="OMA" id="WDSALSY"/>
<dbReference type="eggNOG" id="ENOG502RWN8">
    <property type="taxonomic scope" value="Eukaryota"/>
</dbReference>
<evidence type="ECO:0000256" key="2">
    <source>
        <dbReference type="SAM" id="SignalP"/>
    </source>
</evidence>
<keyword evidence="2" id="KW-0732">Signal</keyword>
<proteinExistence type="predicted"/>
<dbReference type="EMBL" id="FO082046">
    <property type="protein sequence ID" value="CCE87099.1"/>
    <property type="molecule type" value="Genomic_DNA"/>
</dbReference>
<keyword evidence="4" id="KW-1185">Reference proteome</keyword>
<dbReference type="InParanoid" id="G8XZJ0"/>
<dbReference type="HOGENOM" id="CLU_059574_0_0_1"/>
<evidence type="ECO:0000313" key="3">
    <source>
        <dbReference type="EMBL" id="CCE87099.1"/>
    </source>
</evidence>
<gene>
    <name evidence="3" type="primary">Piso0_005638</name>
    <name evidence="3" type="ORF">GNLVRS01_PISO0N19307g</name>
</gene>
<dbReference type="OrthoDB" id="4025946at2759"/>
<organism evidence="3 4">
    <name type="scientific">Pichia sorbitophila (strain ATCC MYA-4447 / BCRC 22081 / CBS 7064 / NBRC 10061 / NRRL Y-12695)</name>
    <name type="common">Hybrid yeast</name>
    <dbReference type="NCBI Taxonomy" id="559304"/>
    <lineage>
        <taxon>Eukaryota</taxon>
        <taxon>Fungi</taxon>
        <taxon>Dikarya</taxon>
        <taxon>Ascomycota</taxon>
        <taxon>Saccharomycotina</taxon>
        <taxon>Pichiomycetes</taxon>
        <taxon>Debaryomycetaceae</taxon>
        <taxon>Millerozyma</taxon>
    </lineage>
</organism>
<evidence type="ECO:0000256" key="1">
    <source>
        <dbReference type="SAM" id="MobiDB-lite"/>
    </source>
</evidence>
<reference evidence="3 4" key="1">
    <citation type="journal article" date="2012" name="G3 (Bethesda)">
        <title>Pichia sorbitophila, an interspecies yeast hybrid reveals early steps of genome resolution following polyploidization.</title>
        <authorList>
            <person name="Leh Louis V."/>
            <person name="Despons L."/>
            <person name="Friedrich A."/>
            <person name="Martin T."/>
            <person name="Durrens P."/>
            <person name="Casaregola S."/>
            <person name="Neuveglise C."/>
            <person name="Fairhead C."/>
            <person name="Marck C."/>
            <person name="Cruz J.A."/>
            <person name="Straub M.L."/>
            <person name="Kugler V."/>
            <person name="Sacerdot C."/>
            <person name="Uzunov Z."/>
            <person name="Thierry A."/>
            <person name="Weiss S."/>
            <person name="Bleykasten C."/>
            <person name="De Montigny J."/>
            <person name="Jacques N."/>
            <person name="Jung P."/>
            <person name="Lemaire M."/>
            <person name="Mallet S."/>
            <person name="Morel G."/>
            <person name="Richard G.F."/>
            <person name="Sarkar A."/>
            <person name="Savel G."/>
            <person name="Schacherer J."/>
            <person name="Seret M.L."/>
            <person name="Talla E."/>
            <person name="Samson G."/>
            <person name="Jubin C."/>
            <person name="Poulain J."/>
            <person name="Vacherie B."/>
            <person name="Barbe V."/>
            <person name="Pelletier E."/>
            <person name="Sherman D.J."/>
            <person name="Westhof E."/>
            <person name="Weissenbach J."/>
            <person name="Baret P.V."/>
            <person name="Wincker P."/>
            <person name="Gaillardin C."/>
            <person name="Dujon B."/>
            <person name="Souciet J.L."/>
        </authorList>
    </citation>
    <scope>NUCLEOTIDE SEQUENCE [LARGE SCALE GENOMIC DNA]</scope>
    <source>
        <strain evidence="4">ATCC MYA-4447 / BCRC 22081 / CBS 7064 / NBRC 10061 / NRRL Y-12695</strain>
    </source>
</reference>
<accession>G8XZJ0</accession>
<name>G8XZJ0_PICSO</name>
<feature type="region of interest" description="Disordered" evidence="1">
    <location>
        <begin position="169"/>
        <end position="220"/>
    </location>
</feature>
<feature type="signal peptide" evidence="2">
    <location>
        <begin position="1"/>
        <end position="20"/>
    </location>
</feature>
<dbReference type="Proteomes" id="UP000005222">
    <property type="component" value="Chromosome N"/>
</dbReference>
<evidence type="ECO:0000313" key="4">
    <source>
        <dbReference type="Proteomes" id="UP000005222"/>
    </source>
</evidence>
<feature type="compositionally biased region" description="Polar residues" evidence="1">
    <location>
        <begin position="207"/>
        <end position="217"/>
    </location>
</feature>
<feature type="compositionally biased region" description="Low complexity" evidence="1">
    <location>
        <begin position="170"/>
        <end position="181"/>
    </location>
</feature>
<feature type="chain" id="PRO_5003518701" evidence="2">
    <location>
        <begin position="21"/>
        <end position="375"/>
    </location>
</feature>